<evidence type="ECO:0000256" key="1">
    <source>
        <dbReference type="SAM" id="MobiDB-lite"/>
    </source>
</evidence>
<name>A0ABX5J5Y5_9GAMM</name>
<dbReference type="GO" id="GO:0032259">
    <property type="term" value="P:methylation"/>
    <property type="evidence" value="ECO:0007669"/>
    <property type="project" value="UniProtKB-KW"/>
</dbReference>
<gene>
    <name evidence="3" type="ORF">C6W88_01610</name>
</gene>
<dbReference type="PANTHER" id="PTHR43591">
    <property type="entry name" value="METHYLTRANSFERASE"/>
    <property type="match status" value="1"/>
</dbReference>
<dbReference type="Gene3D" id="3.40.50.150">
    <property type="entry name" value="Vaccinia Virus protein VP39"/>
    <property type="match status" value="1"/>
</dbReference>
<dbReference type="Proteomes" id="UP000241895">
    <property type="component" value="Unassembled WGS sequence"/>
</dbReference>
<organism evidence="3 4">
    <name type="scientific">Halomonas litopenaei</name>
    <dbReference type="NCBI Taxonomy" id="2109328"/>
    <lineage>
        <taxon>Bacteria</taxon>
        <taxon>Pseudomonadati</taxon>
        <taxon>Pseudomonadota</taxon>
        <taxon>Gammaproteobacteria</taxon>
        <taxon>Oceanospirillales</taxon>
        <taxon>Halomonadaceae</taxon>
        <taxon>Halomonas</taxon>
    </lineage>
</organism>
<dbReference type="SUPFAM" id="SSF53335">
    <property type="entry name" value="S-adenosyl-L-methionine-dependent methyltransferases"/>
    <property type="match status" value="1"/>
</dbReference>
<dbReference type="InterPro" id="IPR029063">
    <property type="entry name" value="SAM-dependent_MTases_sf"/>
</dbReference>
<feature type="domain" description="Methyltransferase type 11" evidence="2">
    <location>
        <begin position="48"/>
        <end position="140"/>
    </location>
</feature>
<feature type="compositionally biased region" description="Basic and acidic residues" evidence="1">
    <location>
        <begin position="204"/>
        <end position="232"/>
    </location>
</feature>
<dbReference type="Pfam" id="PF08241">
    <property type="entry name" value="Methyltransf_11"/>
    <property type="match status" value="1"/>
</dbReference>
<proteinExistence type="predicted"/>
<sequence>MLNTTVWNRWRYSLYAPVYDAVAQRTFARARRRSLNQVCWQSGMKVLLVGAGTGLDLPWLPRDLEIHASDLCPAMVKRLKDRACRLGIDVEARTMDAERLDYADNSFDVVVMHLILAVMPDPAKGLAEAHRVLKGDGQLCVMDKFQSDERPSGLARRGLNLLTSAIATDITRQARPLLDQAGFVIEQDTPVMMGSLFRALIAAKADHAEPRPAKPRPDEPQPEEPRPAESRPAEPGPTEHQSG</sequence>
<keyword evidence="3" id="KW-0808">Transferase</keyword>
<reference evidence="3 4" key="1">
    <citation type="submission" date="2018-03" db="EMBL/GenBank/DDBJ databases">
        <authorList>
            <person name="Zhou J."/>
            <person name="Li X."/>
            <person name="Xue M."/>
            <person name="Yin J."/>
        </authorList>
    </citation>
    <scope>NUCLEOTIDE SEQUENCE [LARGE SCALE GENOMIC DNA]</scope>
    <source>
        <strain evidence="3 4">SYSU ZJ2214</strain>
    </source>
</reference>
<evidence type="ECO:0000313" key="4">
    <source>
        <dbReference type="Proteomes" id="UP000241895"/>
    </source>
</evidence>
<dbReference type="InterPro" id="IPR013216">
    <property type="entry name" value="Methyltransf_11"/>
</dbReference>
<dbReference type="EMBL" id="PXNS01000001">
    <property type="protein sequence ID" value="PTL96128.1"/>
    <property type="molecule type" value="Genomic_DNA"/>
</dbReference>
<dbReference type="GO" id="GO:0008168">
    <property type="term" value="F:methyltransferase activity"/>
    <property type="evidence" value="ECO:0007669"/>
    <property type="project" value="UniProtKB-KW"/>
</dbReference>
<evidence type="ECO:0000313" key="3">
    <source>
        <dbReference type="EMBL" id="PTL96128.1"/>
    </source>
</evidence>
<keyword evidence="3" id="KW-0489">Methyltransferase</keyword>
<evidence type="ECO:0000259" key="2">
    <source>
        <dbReference type="Pfam" id="PF08241"/>
    </source>
</evidence>
<accession>A0ABX5J5Y5</accession>
<dbReference type="CDD" id="cd02440">
    <property type="entry name" value="AdoMet_MTases"/>
    <property type="match status" value="1"/>
</dbReference>
<comment type="caution">
    <text evidence="3">The sequence shown here is derived from an EMBL/GenBank/DDBJ whole genome shotgun (WGS) entry which is preliminary data.</text>
</comment>
<feature type="region of interest" description="Disordered" evidence="1">
    <location>
        <begin position="204"/>
        <end position="243"/>
    </location>
</feature>
<keyword evidence="4" id="KW-1185">Reference proteome</keyword>
<protein>
    <submittedName>
        <fullName evidence="3">SAM-dependent methyltransferase</fullName>
    </submittedName>
</protein>